<evidence type="ECO:0000256" key="1">
    <source>
        <dbReference type="ARBA" id="ARBA00010122"/>
    </source>
</evidence>
<dbReference type="SUPFAM" id="SSF53633">
    <property type="entry name" value="Carbamate kinase-like"/>
    <property type="match status" value="1"/>
</dbReference>
<name>A0ABS4DUQ1_9HYPH</name>
<keyword evidence="5 9" id="KW-0418">Kinase</keyword>
<feature type="domain" description="Aspartate/glutamate/uridylate kinase" evidence="8">
    <location>
        <begin position="9"/>
        <end position="303"/>
    </location>
</feature>
<dbReference type="InterPro" id="IPR001048">
    <property type="entry name" value="Asp/Glu/Uridylate_kinase"/>
</dbReference>
<dbReference type="GO" id="GO:0004072">
    <property type="term" value="F:aspartate kinase activity"/>
    <property type="evidence" value="ECO:0007669"/>
    <property type="project" value="UniProtKB-EC"/>
</dbReference>
<evidence type="ECO:0000256" key="5">
    <source>
        <dbReference type="ARBA" id="ARBA00022777"/>
    </source>
</evidence>
<dbReference type="Gene3D" id="3.30.2130.10">
    <property type="entry name" value="VC0802-like"/>
    <property type="match status" value="1"/>
</dbReference>
<protein>
    <recommendedName>
        <fullName evidence="2">aspartate kinase</fullName>
        <ecNumber evidence="2">2.7.2.4</ecNumber>
    </recommendedName>
</protein>
<dbReference type="SUPFAM" id="SSF55021">
    <property type="entry name" value="ACT-like"/>
    <property type="match status" value="2"/>
</dbReference>
<dbReference type="Proteomes" id="UP000759443">
    <property type="component" value="Unassembled WGS sequence"/>
</dbReference>
<dbReference type="Gene3D" id="3.40.1160.10">
    <property type="entry name" value="Acetylglutamate kinase-like"/>
    <property type="match status" value="1"/>
</dbReference>
<evidence type="ECO:0000259" key="8">
    <source>
        <dbReference type="Pfam" id="PF00696"/>
    </source>
</evidence>
<evidence type="ECO:0000256" key="4">
    <source>
        <dbReference type="ARBA" id="ARBA00022741"/>
    </source>
</evidence>
<evidence type="ECO:0000256" key="7">
    <source>
        <dbReference type="ARBA" id="ARBA00047872"/>
    </source>
</evidence>
<evidence type="ECO:0000256" key="3">
    <source>
        <dbReference type="ARBA" id="ARBA00022679"/>
    </source>
</evidence>
<evidence type="ECO:0000256" key="2">
    <source>
        <dbReference type="ARBA" id="ARBA00013059"/>
    </source>
</evidence>
<keyword evidence="4" id="KW-0547">Nucleotide-binding</keyword>
<evidence type="ECO:0000313" key="9">
    <source>
        <dbReference type="EMBL" id="MBP1849419.1"/>
    </source>
</evidence>
<dbReference type="PANTHER" id="PTHR21499:SF3">
    <property type="entry name" value="ASPARTOKINASE"/>
    <property type="match status" value="1"/>
</dbReference>
<evidence type="ECO:0000313" key="10">
    <source>
        <dbReference type="Proteomes" id="UP000759443"/>
    </source>
</evidence>
<keyword evidence="6" id="KW-0067">ATP-binding</keyword>
<dbReference type="RefSeq" id="WP_209942502.1">
    <property type="nucleotide sequence ID" value="NZ_JAGGJU010000002.1"/>
</dbReference>
<dbReference type="EC" id="2.7.2.4" evidence="2"/>
<dbReference type="PANTHER" id="PTHR21499">
    <property type="entry name" value="ASPARTATE KINASE"/>
    <property type="match status" value="1"/>
</dbReference>
<dbReference type="InterPro" id="IPR045865">
    <property type="entry name" value="ACT-like_dom_sf"/>
</dbReference>
<proteinExistence type="inferred from homology"/>
<reference evidence="9 10" key="1">
    <citation type="submission" date="2021-03" db="EMBL/GenBank/DDBJ databases">
        <title>Genomic Encyclopedia of Type Strains, Phase IV (KMG-IV): sequencing the most valuable type-strain genomes for metagenomic binning, comparative biology and taxonomic classification.</title>
        <authorList>
            <person name="Goeker M."/>
        </authorList>
    </citation>
    <scope>NUCLEOTIDE SEQUENCE [LARGE SCALE GENOMIC DNA]</scope>
    <source>
        <strain evidence="9 10">DSM 21600</strain>
    </source>
</reference>
<sequence>MTDTKFAHTVEKIGGTSMSRTAELLDTVLKGNRKGPALYNRIFVVSAYAGITDALLEHKKSGEPGVYSLFARAEGGWAWGDALTGVLERMYALNRAIFSDDMACRTADQFVRERVEGVRSCLIDLTRLCSFGHFQLEQHLLSVREMLSSLGEAQSAFNTSLLLDLAGVNARFVDLTGWREDRQLTLDETIAQAFADVDPSRELPIVTGYAQCSEVLMGTYDRGYSEVTLSRLAVVTGAREAIIHKEFHLSSADPNVVGADVVRVIGETNYDVADQLSNMGMEAIHPRAAKGLRQAGIPLRVKNAFEPEHDGTLIRADLDAPTPQVEIITGLKNVYAFEFHDPDMVGVKGYDAKILDALRRHKIWIISKTSNANTITHFLKGSMQAVKRVEADLSDAFPSAEIQLRKVSLVSAIGRNLGDAAVLTKAIGVLAAAGIQPLGVNDLIRKVDLQVIVDPADFEATLSALHKGLIEDRTSAGQAPLHAAA</sequence>
<dbReference type="InterPro" id="IPR036393">
    <property type="entry name" value="AceGlu_kinase-like_sf"/>
</dbReference>
<comment type="caution">
    <text evidence="9">The sequence shown here is derived from an EMBL/GenBank/DDBJ whole genome shotgun (WGS) entry which is preliminary data.</text>
</comment>
<dbReference type="CDD" id="cd04910">
    <property type="entry name" value="ACT_AK-Ectoine_1"/>
    <property type="match status" value="1"/>
</dbReference>
<keyword evidence="3 9" id="KW-0808">Transferase</keyword>
<keyword evidence="10" id="KW-1185">Reference proteome</keyword>
<dbReference type="EMBL" id="JAGGJU010000002">
    <property type="protein sequence ID" value="MBP1849419.1"/>
    <property type="molecule type" value="Genomic_DNA"/>
</dbReference>
<dbReference type="Pfam" id="PF00696">
    <property type="entry name" value="AA_kinase"/>
    <property type="match status" value="1"/>
</dbReference>
<comment type="similarity">
    <text evidence="1">Belongs to the aspartokinase family.</text>
</comment>
<accession>A0ABS4DUQ1</accession>
<evidence type="ECO:0000256" key="6">
    <source>
        <dbReference type="ARBA" id="ARBA00022840"/>
    </source>
</evidence>
<comment type="catalytic activity">
    <reaction evidence="7">
        <text>L-aspartate + ATP = 4-phospho-L-aspartate + ADP</text>
        <dbReference type="Rhea" id="RHEA:23776"/>
        <dbReference type="ChEBI" id="CHEBI:29991"/>
        <dbReference type="ChEBI" id="CHEBI:30616"/>
        <dbReference type="ChEBI" id="CHEBI:57535"/>
        <dbReference type="ChEBI" id="CHEBI:456216"/>
        <dbReference type="EC" id="2.7.2.4"/>
    </reaction>
</comment>
<organism evidence="9 10">
    <name type="scientific">Rhizobium halophytocola</name>
    <dbReference type="NCBI Taxonomy" id="735519"/>
    <lineage>
        <taxon>Bacteria</taxon>
        <taxon>Pseudomonadati</taxon>
        <taxon>Pseudomonadota</taxon>
        <taxon>Alphaproteobacteria</taxon>
        <taxon>Hyphomicrobiales</taxon>
        <taxon>Rhizobiaceae</taxon>
        <taxon>Rhizobium/Agrobacterium group</taxon>
        <taxon>Rhizobium</taxon>
    </lineage>
</organism>
<dbReference type="NCBIfam" id="NF006614">
    <property type="entry name" value="PRK09181.1"/>
    <property type="match status" value="1"/>
</dbReference>
<gene>
    <name evidence="9" type="ORF">J2Z17_000840</name>
</gene>